<dbReference type="Pfam" id="PF11236">
    <property type="entry name" value="DUF3037"/>
    <property type="match status" value="1"/>
</dbReference>
<dbReference type="AlphaFoldDB" id="A0A1V4CYK9"/>
<evidence type="ECO:0000313" key="2">
    <source>
        <dbReference type="Proteomes" id="UP000033615"/>
    </source>
</evidence>
<sequence length="131" mass="14202">MSGFHNGRDVFEYAVLRVVPRVERGEQINAGVVVYCRATSFVAARIHLDEDRLRALDPSVDVPGVRAALRAVECVCGGGDRAGQAAGEDPGRRFRWLVAPRSTVVQPGPVHTGLTADAEAEVERLLDLLVR</sequence>
<dbReference type="OrthoDB" id="9803207at2"/>
<dbReference type="InterPro" id="IPR021398">
    <property type="entry name" value="DUF3037"/>
</dbReference>
<evidence type="ECO:0008006" key="3">
    <source>
        <dbReference type="Google" id="ProtNLM"/>
    </source>
</evidence>
<organism evidence="1 2">
    <name type="scientific">Streptomyces antioxidans</name>
    <dbReference type="NCBI Taxonomy" id="1507734"/>
    <lineage>
        <taxon>Bacteria</taxon>
        <taxon>Bacillati</taxon>
        <taxon>Actinomycetota</taxon>
        <taxon>Actinomycetes</taxon>
        <taxon>Kitasatosporales</taxon>
        <taxon>Streptomycetaceae</taxon>
        <taxon>Streptomyces</taxon>
    </lineage>
</organism>
<name>A0A1V4CYK9_9ACTN</name>
<keyword evidence="2" id="KW-1185">Reference proteome</keyword>
<reference evidence="1" key="1">
    <citation type="submission" date="2016-12" db="EMBL/GenBank/DDBJ databases">
        <title>Genome sequence of Streptomyces antioxidans MUSC 164.</title>
        <authorList>
            <person name="Lee L.-H."/>
            <person name="Ser H.-L."/>
        </authorList>
    </citation>
    <scope>NUCLEOTIDE SEQUENCE [LARGE SCALE GENOMIC DNA]</scope>
    <source>
        <strain evidence="1">MUSC 164</strain>
    </source>
</reference>
<proteinExistence type="predicted"/>
<dbReference type="EMBL" id="LAKD02000086">
    <property type="protein sequence ID" value="OPF73812.1"/>
    <property type="molecule type" value="Genomic_DNA"/>
</dbReference>
<comment type="caution">
    <text evidence="1">The sequence shown here is derived from an EMBL/GenBank/DDBJ whole genome shotgun (WGS) entry which is preliminary data.</text>
</comment>
<accession>A0A1V4CYK9</accession>
<protein>
    <recommendedName>
        <fullName evidence="3">DUF3037 domain-containing protein</fullName>
    </recommendedName>
</protein>
<gene>
    <name evidence="1" type="ORF">VT50_0228085</name>
</gene>
<dbReference type="Proteomes" id="UP000033615">
    <property type="component" value="Unassembled WGS sequence"/>
</dbReference>
<dbReference type="RefSeq" id="WP_046086947.1">
    <property type="nucleotide sequence ID" value="NZ_LAKD02000086.1"/>
</dbReference>
<evidence type="ECO:0000313" key="1">
    <source>
        <dbReference type="EMBL" id="OPF73812.1"/>
    </source>
</evidence>